<keyword evidence="2" id="KW-1185">Reference proteome</keyword>
<evidence type="ECO:0000313" key="2">
    <source>
        <dbReference type="Proteomes" id="UP000559256"/>
    </source>
</evidence>
<name>A0A8H5BBW3_9AGAR</name>
<sequence>MISLRALIIDRREENEDEKINREEDDMSGYSVGSHAINWVDLDTGFCAWDLITPYAESCIQMRSWVGPCGSSELSNGAGAIISSPAGLTHLYLRMKSEWPRFEFKEKVAFGPASAVKPYVFNYGLG</sequence>
<dbReference type="EMBL" id="JAACJM010000409">
    <property type="protein sequence ID" value="KAF5320387.1"/>
    <property type="molecule type" value="Genomic_DNA"/>
</dbReference>
<proteinExistence type="predicted"/>
<dbReference type="AlphaFoldDB" id="A0A8H5BBW3"/>
<evidence type="ECO:0000313" key="1">
    <source>
        <dbReference type="EMBL" id="KAF5320387.1"/>
    </source>
</evidence>
<protein>
    <submittedName>
        <fullName evidence="1">Uncharacterized protein</fullName>
    </submittedName>
</protein>
<comment type="caution">
    <text evidence="1">The sequence shown here is derived from an EMBL/GenBank/DDBJ whole genome shotgun (WGS) entry which is preliminary data.</text>
</comment>
<dbReference type="Proteomes" id="UP000559256">
    <property type="component" value="Unassembled WGS sequence"/>
</dbReference>
<gene>
    <name evidence="1" type="ORF">D9758_018884</name>
</gene>
<organism evidence="1 2">
    <name type="scientific">Tetrapyrgos nigripes</name>
    <dbReference type="NCBI Taxonomy" id="182062"/>
    <lineage>
        <taxon>Eukaryota</taxon>
        <taxon>Fungi</taxon>
        <taxon>Dikarya</taxon>
        <taxon>Basidiomycota</taxon>
        <taxon>Agaricomycotina</taxon>
        <taxon>Agaricomycetes</taxon>
        <taxon>Agaricomycetidae</taxon>
        <taxon>Agaricales</taxon>
        <taxon>Marasmiineae</taxon>
        <taxon>Marasmiaceae</taxon>
        <taxon>Tetrapyrgos</taxon>
    </lineage>
</organism>
<accession>A0A8H5BBW3</accession>
<reference evidence="1 2" key="1">
    <citation type="journal article" date="2020" name="ISME J.">
        <title>Uncovering the hidden diversity of litter-decomposition mechanisms in mushroom-forming fungi.</title>
        <authorList>
            <person name="Floudas D."/>
            <person name="Bentzer J."/>
            <person name="Ahren D."/>
            <person name="Johansson T."/>
            <person name="Persson P."/>
            <person name="Tunlid A."/>
        </authorList>
    </citation>
    <scope>NUCLEOTIDE SEQUENCE [LARGE SCALE GENOMIC DNA]</scope>
    <source>
        <strain evidence="1 2">CBS 291.85</strain>
    </source>
</reference>